<reference evidence="9" key="1">
    <citation type="submission" date="2023-07" db="EMBL/GenBank/DDBJ databases">
        <title>A chromosome-level genome assembly of Lolium multiflorum.</title>
        <authorList>
            <person name="Chen Y."/>
            <person name="Copetti D."/>
            <person name="Kolliker R."/>
            <person name="Studer B."/>
        </authorList>
    </citation>
    <scope>NUCLEOTIDE SEQUENCE</scope>
    <source>
        <strain evidence="9">02402/16</strain>
        <tissue evidence="9">Leaf</tissue>
    </source>
</reference>
<evidence type="ECO:0000313" key="9">
    <source>
        <dbReference type="EMBL" id="KAK1651304.1"/>
    </source>
</evidence>
<feature type="active site" evidence="6">
    <location>
        <position position="299"/>
    </location>
</feature>
<keyword evidence="10" id="KW-1185">Reference proteome</keyword>
<comment type="catalytic activity">
    <reaction evidence="1">
        <text>Thiol-dependent hydrolysis of ester, thioester, amide, peptide and isopeptide bonds formed by the C-terminal Gly of ubiquitin (a 76-residue protein attached to proteins as an intracellular targeting signal).</text>
        <dbReference type="EC" id="3.4.19.12"/>
    </reaction>
</comment>
<organism evidence="9 10">
    <name type="scientific">Lolium multiflorum</name>
    <name type="common">Italian ryegrass</name>
    <name type="synonym">Lolium perenne subsp. multiflorum</name>
    <dbReference type="NCBI Taxonomy" id="4521"/>
    <lineage>
        <taxon>Eukaryota</taxon>
        <taxon>Viridiplantae</taxon>
        <taxon>Streptophyta</taxon>
        <taxon>Embryophyta</taxon>
        <taxon>Tracheophyta</taxon>
        <taxon>Spermatophyta</taxon>
        <taxon>Magnoliopsida</taxon>
        <taxon>Liliopsida</taxon>
        <taxon>Poales</taxon>
        <taxon>Poaceae</taxon>
        <taxon>BOP clade</taxon>
        <taxon>Pooideae</taxon>
        <taxon>Poodae</taxon>
        <taxon>Poeae</taxon>
        <taxon>Poeae Chloroplast Group 2 (Poeae type)</taxon>
        <taxon>Loliodinae</taxon>
        <taxon>Loliinae</taxon>
        <taxon>Lolium</taxon>
    </lineage>
</organism>
<dbReference type="Pfam" id="PF02099">
    <property type="entry name" value="Josephin"/>
    <property type="match status" value="1"/>
</dbReference>
<keyword evidence="3" id="KW-0645">Protease</keyword>
<evidence type="ECO:0000256" key="4">
    <source>
        <dbReference type="ARBA" id="ARBA00022786"/>
    </source>
</evidence>
<dbReference type="GO" id="GO:0006508">
    <property type="term" value="P:proteolysis"/>
    <property type="evidence" value="ECO:0007669"/>
    <property type="project" value="UniProtKB-KW"/>
</dbReference>
<feature type="region of interest" description="Disordered" evidence="7">
    <location>
        <begin position="142"/>
        <end position="163"/>
    </location>
</feature>
<dbReference type="SMART" id="SM01246">
    <property type="entry name" value="Josephin"/>
    <property type="match status" value="1"/>
</dbReference>
<evidence type="ECO:0000256" key="7">
    <source>
        <dbReference type="SAM" id="MobiDB-lite"/>
    </source>
</evidence>
<feature type="domain" description="Josephin" evidence="8">
    <location>
        <begin position="161"/>
        <end position="335"/>
    </location>
</feature>
<gene>
    <name evidence="9" type="ORF">QYE76_069109</name>
</gene>
<keyword evidence="4" id="KW-0833">Ubl conjugation pathway</keyword>
<proteinExistence type="predicted"/>
<dbReference type="Gene3D" id="3.90.70.40">
    <property type="match status" value="1"/>
</dbReference>
<evidence type="ECO:0000256" key="3">
    <source>
        <dbReference type="ARBA" id="ARBA00022670"/>
    </source>
</evidence>
<dbReference type="GO" id="GO:0004843">
    <property type="term" value="F:cysteine-type deubiquitinase activity"/>
    <property type="evidence" value="ECO:0007669"/>
    <property type="project" value="UniProtKB-EC"/>
</dbReference>
<comment type="caution">
    <text evidence="9">The sequence shown here is derived from an EMBL/GenBank/DDBJ whole genome shotgun (WGS) entry which is preliminary data.</text>
</comment>
<dbReference type="InterPro" id="IPR040053">
    <property type="entry name" value="JOSD1/2"/>
</dbReference>
<sequence length="335" mass="36687">MIGPRSTNCPTRGRLLMLQFMGHAITGGGMVVEPEATAVKARGVAMITGATPSLDLLQREVPEVLVSARGKRTKTVDVDVGKGKTAPSVVRKGSRHKGLATNMHTLEKGQHRAAERNLETIMEGSGHTKRQSAAGFVRFRSSEANPDEEGPGSAESSGGGGSKVYHERQRMQFCLLHALNNLMQEKESFTRADLDGISENLALTDPNKDKWTPLSLIWKPHHNALTGNYDVNVLIAALEARKKKVVWHDHRKGASSIDLDAEALAGLMINVPVRRFRGLWSGRHWVAIRSVDGVWFNLDSDLSSAKQFQGKEELIVFLDSVLSQGGELMIVLQDE</sequence>
<feature type="active site" evidence="6">
    <location>
        <position position="284"/>
    </location>
</feature>
<dbReference type="EMBL" id="JAUUTY010000004">
    <property type="protein sequence ID" value="KAK1651304.1"/>
    <property type="molecule type" value="Genomic_DNA"/>
</dbReference>
<dbReference type="PANTHER" id="PTHR13291:SF0">
    <property type="entry name" value="JOSEPHIN-LIKE PROTEIN"/>
    <property type="match status" value="1"/>
</dbReference>
<accession>A0AAD8WEK5</accession>
<dbReference type="PROSITE" id="PS50957">
    <property type="entry name" value="JOSEPHIN"/>
    <property type="match status" value="1"/>
</dbReference>
<evidence type="ECO:0000256" key="5">
    <source>
        <dbReference type="ARBA" id="ARBA00022801"/>
    </source>
</evidence>
<evidence type="ECO:0000256" key="6">
    <source>
        <dbReference type="PROSITE-ProRule" id="PRU00331"/>
    </source>
</evidence>
<dbReference type="AlphaFoldDB" id="A0AAD8WEK5"/>
<dbReference type="EC" id="3.4.19.12" evidence="2"/>
<protein>
    <recommendedName>
        <fullName evidence="2">ubiquitinyl hydrolase 1</fullName>
        <ecNumber evidence="2">3.4.19.12</ecNumber>
    </recommendedName>
</protein>
<evidence type="ECO:0000313" key="10">
    <source>
        <dbReference type="Proteomes" id="UP001231189"/>
    </source>
</evidence>
<dbReference type="PANTHER" id="PTHR13291">
    <property type="entry name" value="JOSEPHIN 1, 2"/>
    <property type="match status" value="1"/>
</dbReference>
<keyword evidence="5 6" id="KW-0378">Hydrolase</keyword>
<evidence type="ECO:0000256" key="2">
    <source>
        <dbReference type="ARBA" id="ARBA00012759"/>
    </source>
</evidence>
<evidence type="ECO:0000256" key="1">
    <source>
        <dbReference type="ARBA" id="ARBA00000707"/>
    </source>
</evidence>
<evidence type="ECO:0000259" key="8">
    <source>
        <dbReference type="PROSITE" id="PS50957"/>
    </source>
</evidence>
<dbReference type="InterPro" id="IPR006155">
    <property type="entry name" value="Josephin"/>
</dbReference>
<dbReference type="GO" id="GO:0016579">
    <property type="term" value="P:protein deubiquitination"/>
    <property type="evidence" value="ECO:0007669"/>
    <property type="project" value="InterPro"/>
</dbReference>
<name>A0AAD8WEK5_LOLMU</name>
<dbReference type="Proteomes" id="UP001231189">
    <property type="component" value="Unassembled WGS sequence"/>
</dbReference>
<feature type="active site" evidence="6">
    <location>
        <position position="174"/>
    </location>
</feature>